<feature type="domain" description="AB hydrolase-1" evidence="1">
    <location>
        <begin position="34"/>
        <end position="283"/>
    </location>
</feature>
<dbReference type="Gene3D" id="3.40.50.1820">
    <property type="entry name" value="alpha/beta hydrolase"/>
    <property type="match status" value="1"/>
</dbReference>
<dbReference type="PRINTS" id="PR00412">
    <property type="entry name" value="EPOXHYDRLASE"/>
</dbReference>
<name>A0ABZ3C7F7_9ACTN</name>
<evidence type="ECO:0000313" key="2">
    <source>
        <dbReference type="EMBL" id="WZW98144.1"/>
    </source>
</evidence>
<dbReference type="PANTHER" id="PTHR43798:SF33">
    <property type="entry name" value="HYDROLASE, PUTATIVE (AFU_ORTHOLOGUE AFUA_2G14860)-RELATED"/>
    <property type="match status" value="1"/>
</dbReference>
<dbReference type="RefSeq" id="WP_342372271.1">
    <property type="nucleotide sequence ID" value="NZ_CP115965.1"/>
</dbReference>
<dbReference type="Pfam" id="PF00561">
    <property type="entry name" value="Abhydrolase_1"/>
    <property type="match status" value="1"/>
</dbReference>
<proteinExistence type="predicted"/>
<dbReference type="PRINTS" id="PR00111">
    <property type="entry name" value="ABHYDROLASE"/>
</dbReference>
<dbReference type="InterPro" id="IPR029058">
    <property type="entry name" value="AB_hydrolase_fold"/>
</dbReference>
<organism evidence="2 3">
    <name type="scientific">Propioniciclava soli</name>
    <dbReference type="NCBI Taxonomy" id="2775081"/>
    <lineage>
        <taxon>Bacteria</taxon>
        <taxon>Bacillati</taxon>
        <taxon>Actinomycetota</taxon>
        <taxon>Actinomycetes</taxon>
        <taxon>Propionibacteriales</taxon>
        <taxon>Propionibacteriaceae</taxon>
        <taxon>Propioniciclava</taxon>
    </lineage>
</organism>
<dbReference type="InterPro" id="IPR050266">
    <property type="entry name" value="AB_hydrolase_sf"/>
</dbReference>
<keyword evidence="2" id="KW-0378">Hydrolase</keyword>
<reference evidence="2 3" key="1">
    <citation type="journal article" date="2023" name="Environ Microbiome">
        <title>A coral-associated actinobacterium mitigates coral bleaching under heat stress.</title>
        <authorList>
            <person name="Li J."/>
            <person name="Zou Y."/>
            <person name="Li Q."/>
            <person name="Zhang J."/>
            <person name="Bourne D.G."/>
            <person name="Lyu Y."/>
            <person name="Liu C."/>
            <person name="Zhang S."/>
        </authorList>
    </citation>
    <scope>NUCLEOTIDE SEQUENCE [LARGE SCALE GENOMIC DNA]</scope>
    <source>
        <strain evidence="2 3">SCSIO 13291</strain>
    </source>
</reference>
<dbReference type="GO" id="GO:0016787">
    <property type="term" value="F:hydrolase activity"/>
    <property type="evidence" value="ECO:0007669"/>
    <property type="project" value="UniProtKB-KW"/>
</dbReference>
<gene>
    <name evidence="2" type="ORF">PCC79_14825</name>
</gene>
<sequence length="300" mass="31835">MTRGEVVRARARVDLGWGEVSYVTWEPDVASDAPPVVLLHGGGLDNALLSWEPLGAALAAAGHRVVAPDHPGFGHSALPPWRVSQERLVAYVGEFLDALGLGSVVLGGISMGGGMSLGYALDHPDRVAGLLLFGTYGLADRQTSGLWARPTHWLSWALVRTGALGALTGAYLGHRRLLVSSLRGIVRNPAELTSELVDAVVVEASRPDAFAAFGQWQRDQVLLSRMRTNYTPRLAEIGAPVLLVHGERDSGVPLASIRDAAGRLPDATLLVVVGAGHWVQRDRPDIVIPAVAGFLRGGRS</sequence>
<evidence type="ECO:0000313" key="3">
    <source>
        <dbReference type="Proteomes" id="UP001434337"/>
    </source>
</evidence>
<dbReference type="EMBL" id="CP115965">
    <property type="protein sequence ID" value="WZW98144.1"/>
    <property type="molecule type" value="Genomic_DNA"/>
</dbReference>
<dbReference type="PANTHER" id="PTHR43798">
    <property type="entry name" value="MONOACYLGLYCEROL LIPASE"/>
    <property type="match status" value="1"/>
</dbReference>
<dbReference type="SUPFAM" id="SSF53474">
    <property type="entry name" value="alpha/beta-Hydrolases"/>
    <property type="match status" value="1"/>
</dbReference>
<evidence type="ECO:0000259" key="1">
    <source>
        <dbReference type="Pfam" id="PF00561"/>
    </source>
</evidence>
<dbReference type="Proteomes" id="UP001434337">
    <property type="component" value="Chromosome"/>
</dbReference>
<accession>A0ABZ3C7F7</accession>
<dbReference type="InterPro" id="IPR000639">
    <property type="entry name" value="Epox_hydrolase-like"/>
</dbReference>
<protein>
    <submittedName>
        <fullName evidence="2">Alpha/beta hydrolase</fullName>
    </submittedName>
</protein>
<keyword evidence="3" id="KW-1185">Reference proteome</keyword>
<dbReference type="InterPro" id="IPR000073">
    <property type="entry name" value="AB_hydrolase_1"/>
</dbReference>